<dbReference type="OrthoDB" id="636834at2"/>
<dbReference type="EMBL" id="RQVR01000010">
    <property type="protein sequence ID" value="RRJ90732.1"/>
    <property type="molecule type" value="Genomic_DNA"/>
</dbReference>
<sequence length="398" mass="45602">MTRTYLLEWLDQTLMHDLNPKKNNVGNLTPEQSEAIRKEFEGRLVNIRIQLNAQVFELRSRRKITTLVQNYHFALTALLDMAVQNLGNPEFERGDLNGTMQEVITGLDEMLTFLDKHFPSYLSSKNRVPATYLAIARKKLQARLDRIRESAASDSGQLPAAEIVFKNLSSFLNSKRGSRATFRELYYRKGLIKELEIFFKGAQHDASGLDDLLIYMNFNSRSYLKFYTGCIAEKVNSIDGAGEKIENLSYHFKEFLQKQIRKGVILNPRRKKLSTLLGKWFRSEVRYLENSLRLRVLPMGTGPGEDEAASINAKPLKVLCRLSADQIAIIIRAADESRLLIAKSMTEVFKSIVPHLSTQHKDDLSYDSIRSKSYAAEDRDKEIAIEALEKIIRKVRSY</sequence>
<reference evidence="1 2" key="1">
    <citation type="submission" date="2018-11" db="EMBL/GenBank/DDBJ databases">
        <title>Flavobacterium sp. nov., YIM 102600 draft genome.</title>
        <authorList>
            <person name="Li G."/>
            <person name="Jiang Y."/>
        </authorList>
    </citation>
    <scope>NUCLEOTIDE SEQUENCE [LARGE SCALE GENOMIC DNA]</scope>
    <source>
        <strain evidence="1 2">YIM 102600</strain>
    </source>
</reference>
<evidence type="ECO:0000313" key="1">
    <source>
        <dbReference type="EMBL" id="RRJ90732.1"/>
    </source>
</evidence>
<comment type="caution">
    <text evidence="1">The sequence shown here is derived from an EMBL/GenBank/DDBJ whole genome shotgun (WGS) entry which is preliminary data.</text>
</comment>
<keyword evidence="2" id="KW-1185">Reference proteome</keyword>
<dbReference type="AlphaFoldDB" id="A0A3P3W6G2"/>
<evidence type="ECO:0000313" key="2">
    <source>
        <dbReference type="Proteomes" id="UP000271937"/>
    </source>
</evidence>
<proteinExistence type="predicted"/>
<dbReference type="RefSeq" id="WP_125012879.1">
    <property type="nucleotide sequence ID" value="NZ_RQVR01000010.1"/>
</dbReference>
<organism evidence="1 2">
    <name type="scientific">Flavobacterium macacae</name>
    <dbReference type="NCBI Taxonomy" id="2488993"/>
    <lineage>
        <taxon>Bacteria</taxon>
        <taxon>Pseudomonadati</taxon>
        <taxon>Bacteroidota</taxon>
        <taxon>Flavobacteriia</taxon>
        <taxon>Flavobacteriales</taxon>
        <taxon>Flavobacteriaceae</taxon>
        <taxon>Flavobacterium</taxon>
    </lineage>
</organism>
<dbReference type="Proteomes" id="UP000271937">
    <property type="component" value="Unassembled WGS sequence"/>
</dbReference>
<gene>
    <name evidence="1" type="ORF">EG849_09655</name>
</gene>
<name>A0A3P3W6G2_9FLAO</name>
<accession>A0A3P3W6G2</accession>
<protein>
    <submittedName>
        <fullName evidence="1">Uncharacterized protein</fullName>
    </submittedName>
</protein>